<evidence type="ECO:0008006" key="4">
    <source>
        <dbReference type="Google" id="ProtNLM"/>
    </source>
</evidence>
<reference evidence="2" key="1">
    <citation type="journal article" date="2020" name="Stud. Mycol.">
        <title>101 Dothideomycetes genomes: a test case for predicting lifestyles and emergence of pathogens.</title>
        <authorList>
            <person name="Haridas S."/>
            <person name="Albert R."/>
            <person name="Binder M."/>
            <person name="Bloem J."/>
            <person name="Labutti K."/>
            <person name="Salamov A."/>
            <person name="Andreopoulos B."/>
            <person name="Baker S."/>
            <person name="Barry K."/>
            <person name="Bills G."/>
            <person name="Bluhm B."/>
            <person name="Cannon C."/>
            <person name="Castanera R."/>
            <person name="Culley D."/>
            <person name="Daum C."/>
            <person name="Ezra D."/>
            <person name="Gonzalez J."/>
            <person name="Henrissat B."/>
            <person name="Kuo A."/>
            <person name="Liang C."/>
            <person name="Lipzen A."/>
            <person name="Lutzoni F."/>
            <person name="Magnuson J."/>
            <person name="Mondo S."/>
            <person name="Nolan M."/>
            <person name="Ohm R."/>
            <person name="Pangilinan J."/>
            <person name="Park H.-J."/>
            <person name="Ramirez L."/>
            <person name="Alfaro M."/>
            <person name="Sun H."/>
            <person name="Tritt A."/>
            <person name="Yoshinaga Y."/>
            <person name="Zwiers L.-H."/>
            <person name="Turgeon B."/>
            <person name="Goodwin S."/>
            <person name="Spatafora J."/>
            <person name="Crous P."/>
            <person name="Grigoriev I."/>
        </authorList>
    </citation>
    <scope>NUCLEOTIDE SEQUENCE</scope>
    <source>
        <strain evidence="2">CBS 183.55</strain>
    </source>
</reference>
<protein>
    <recommendedName>
        <fullName evidence="4">F-box domain-containing protein</fullName>
    </recommendedName>
</protein>
<evidence type="ECO:0000256" key="1">
    <source>
        <dbReference type="SAM" id="MobiDB-lite"/>
    </source>
</evidence>
<gene>
    <name evidence="2" type="ORF">M421DRAFT_6934</name>
</gene>
<sequence>MLYQFVDDGMQQSHPQFRGRCADALATLVLTRLTDLRYLDIGEGFLRHSLFLPQLLKRTDYLFPKLRRIVLGDKAIDLRASVAYTDLHLIRPVFYSSTISELECSMTQPWRFQWTGSKTPRSNTLTCLTLFRTNISRATLGELLSATPRLKYLHFEHEFVFNAAMSTAPLLSPYLGLDELNTALFPVRDSLEECHLILRLGPGSISTTEYPLASIPFPAVQGTLTMLKFMPRLKKVEVPMTMLLGWYPDFAANLDEVLPHGIIHVTLRDDLVRYCPWVAPPHAAKKVSRIAAYIQDRAFHASHLRSLSVRLTSAKRSLAHAVAALNHATAGGGCTTRLARGRKSETYGWRFDKPPSPTSSIASCSAARRRQDSVFRPPSPRFGDGWDADFF</sequence>
<feature type="region of interest" description="Disordered" evidence="1">
    <location>
        <begin position="370"/>
        <end position="391"/>
    </location>
</feature>
<keyword evidence="3" id="KW-1185">Reference proteome</keyword>
<dbReference type="Proteomes" id="UP000800082">
    <property type="component" value="Unassembled WGS sequence"/>
</dbReference>
<dbReference type="RefSeq" id="XP_033446926.1">
    <property type="nucleotide sequence ID" value="XM_033596599.1"/>
</dbReference>
<name>A0A6A5RHV1_9PLEO</name>
<evidence type="ECO:0000313" key="3">
    <source>
        <dbReference type="Proteomes" id="UP000800082"/>
    </source>
</evidence>
<organism evidence="2 3">
    <name type="scientific">Didymella exigua CBS 183.55</name>
    <dbReference type="NCBI Taxonomy" id="1150837"/>
    <lineage>
        <taxon>Eukaryota</taxon>
        <taxon>Fungi</taxon>
        <taxon>Dikarya</taxon>
        <taxon>Ascomycota</taxon>
        <taxon>Pezizomycotina</taxon>
        <taxon>Dothideomycetes</taxon>
        <taxon>Pleosporomycetidae</taxon>
        <taxon>Pleosporales</taxon>
        <taxon>Pleosporineae</taxon>
        <taxon>Didymellaceae</taxon>
        <taxon>Didymella</taxon>
    </lineage>
</organism>
<evidence type="ECO:0000313" key="2">
    <source>
        <dbReference type="EMBL" id="KAF1926674.1"/>
    </source>
</evidence>
<accession>A0A6A5RHV1</accession>
<proteinExistence type="predicted"/>
<dbReference type="OrthoDB" id="3720847at2759"/>
<dbReference type="AlphaFoldDB" id="A0A6A5RHV1"/>
<dbReference type="GeneID" id="54354266"/>
<dbReference type="EMBL" id="ML978976">
    <property type="protein sequence ID" value="KAF1926674.1"/>
    <property type="molecule type" value="Genomic_DNA"/>
</dbReference>